<comment type="caution">
    <text evidence="1">The sequence shown here is derived from an EMBL/GenBank/DDBJ whole genome shotgun (WGS) entry which is preliminary data.</text>
</comment>
<evidence type="ECO:0008006" key="3">
    <source>
        <dbReference type="Google" id="ProtNLM"/>
    </source>
</evidence>
<reference evidence="1" key="1">
    <citation type="submission" date="2022-08" db="EMBL/GenBank/DDBJ databases">
        <title>A Global Phylogenomic Analysis of the Shiitake Genus Lentinula.</title>
        <authorList>
            <consortium name="DOE Joint Genome Institute"/>
            <person name="Sierra-Patev S."/>
            <person name="Min B."/>
            <person name="Naranjo-Ortiz M."/>
            <person name="Looney B."/>
            <person name="Konkel Z."/>
            <person name="Slot J.C."/>
            <person name="Sakamoto Y."/>
            <person name="Steenwyk J.L."/>
            <person name="Rokas A."/>
            <person name="Carro J."/>
            <person name="Camarero S."/>
            <person name="Ferreira P."/>
            <person name="Molpeceres G."/>
            <person name="Ruiz-Duenas F.J."/>
            <person name="Serrano A."/>
            <person name="Henrissat B."/>
            <person name="Drula E."/>
            <person name="Hughes K.W."/>
            <person name="Mata J.L."/>
            <person name="Ishikawa N.K."/>
            <person name="Vargas-Isla R."/>
            <person name="Ushijima S."/>
            <person name="Smith C.A."/>
            <person name="Ahrendt S."/>
            <person name="Andreopoulos W."/>
            <person name="He G."/>
            <person name="Labutti K."/>
            <person name="Lipzen A."/>
            <person name="Ng V."/>
            <person name="Riley R."/>
            <person name="Sandor L."/>
            <person name="Barry K."/>
            <person name="Martinez A.T."/>
            <person name="Xiao Y."/>
            <person name="Gibbons J.G."/>
            <person name="Terashima K."/>
            <person name="Grigoriev I.V."/>
            <person name="Hibbett D.S."/>
        </authorList>
    </citation>
    <scope>NUCLEOTIDE SEQUENCE</scope>
    <source>
        <strain evidence="1">JLM2183</strain>
    </source>
</reference>
<dbReference type="Proteomes" id="UP001150266">
    <property type="component" value="Unassembled WGS sequence"/>
</dbReference>
<gene>
    <name evidence="1" type="ORF">J3R30DRAFT_1348920</name>
</gene>
<sequence>MLSSLPLELLYKIGNETPRLEDRKSLRRTCTSFAEVFKGLILAEVTLNIHGDNLNSGMSLLQALVDDVDSPTGLSKLIRTLYIDSLSPSHFLESDLDFEKKQRECKLSYHVETLSRSWVKIEPQSTAVSMAERKLQLLLEPALRSLCRLQSIRYVYLYLVIHAGVSTNQSYGVDGTGLDGRNLNGR</sequence>
<dbReference type="AlphaFoldDB" id="A0A9W9AL40"/>
<keyword evidence="2" id="KW-1185">Reference proteome</keyword>
<protein>
    <recommendedName>
        <fullName evidence="3">F-box domain-containing protein</fullName>
    </recommendedName>
</protein>
<evidence type="ECO:0000313" key="2">
    <source>
        <dbReference type="Proteomes" id="UP001150266"/>
    </source>
</evidence>
<dbReference type="EMBL" id="JAOTPV010000003">
    <property type="protein sequence ID" value="KAJ4485377.1"/>
    <property type="molecule type" value="Genomic_DNA"/>
</dbReference>
<evidence type="ECO:0000313" key="1">
    <source>
        <dbReference type="EMBL" id="KAJ4485377.1"/>
    </source>
</evidence>
<proteinExistence type="predicted"/>
<organism evidence="1 2">
    <name type="scientific">Lentinula aciculospora</name>
    <dbReference type="NCBI Taxonomy" id="153920"/>
    <lineage>
        <taxon>Eukaryota</taxon>
        <taxon>Fungi</taxon>
        <taxon>Dikarya</taxon>
        <taxon>Basidiomycota</taxon>
        <taxon>Agaricomycotina</taxon>
        <taxon>Agaricomycetes</taxon>
        <taxon>Agaricomycetidae</taxon>
        <taxon>Agaricales</taxon>
        <taxon>Marasmiineae</taxon>
        <taxon>Omphalotaceae</taxon>
        <taxon>Lentinula</taxon>
    </lineage>
</organism>
<accession>A0A9W9AL40</accession>
<name>A0A9W9AL40_9AGAR</name>
<dbReference type="OrthoDB" id="3541472at2759"/>